<dbReference type="RefSeq" id="XP_018710933.1">
    <property type="nucleotide sequence ID" value="XM_018854899.1"/>
</dbReference>
<accession>A0A1A0H8S4</accession>
<organism evidence="1 2">
    <name type="scientific">Metschnikowia bicuspidata var. bicuspidata NRRL YB-4993</name>
    <dbReference type="NCBI Taxonomy" id="869754"/>
    <lineage>
        <taxon>Eukaryota</taxon>
        <taxon>Fungi</taxon>
        <taxon>Dikarya</taxon>
        <taxon>Ascomycota</taxon>
        <taxon>Saccharomycotina</taxon>
        <taxon>Pichiomycetes</taxon>
        <taxon>Metschnikowiaceae</taxon>
        <taxon>Metschnikowia</taxon>
    </lineage>
</organism>
<dbReference type="GeneID" id="30027875"/>
<dbReference type="EMBL" id="LXTC01000004">
    <property type="protein sequence ID" value="OBA20411.1"/>
    <property type="molecule type" value="Genomic_DNA"/>
</dbReference>
<reference evidence="1 2" key="1">
    <citation type="submission" date="2016-05" db="EMBL/GenBank/DDBJ databases">
        <title>Comparative genomics of biotechnologically important yeasts.</title>
        <authorList>
            <consortium name="DOE Joint Genome Institute"/>
            <person name="Riley R."/>
            <person name="Haridas S."/>
            <person name="Wolfe K.H."/>
            <person name="Lopes M.R."/>
            <person name="Hittinger C.T."/>
            <person name="Goker M."/>
            <person name="Salamov A."/>
            <person name="Wisecaver J."/>
            <person name="Long T.M."/>
            <person name="Aerts A.L."/>
            <person name="Barry K."/>
            <person name="Choi C."/>
            <person name="Clum A."/>
            <person name="Coughlan A.Y."/>
            <person name="Deshpande S."/>
            <person name="Douglass A.P."/>
            <person name="Hanson S.J."/>
            <person name="Klenk H.-P."/>
            <person name="LaButti K."/>
            <person name="Lapidus A."/>
            <person name="Lindquist E."/>
            <person name="Lipzen A."/>
            <person name="Meier-kolthoff J.P."/>
            <person name="Ohm R.A."/>
            <person name="Otillar R.P."/>
            <person name="Pangilinan J."/>
            <person name="Peng Y."/>
            <person name="Rokas A."/>
            <person name="Rosa C.A."/>
            <person name="Scheuner C."/>
            <person name="Sibirny A.A."/>
            <person name="Slot J.C."/>
            <person name="Stielow J.B."/>
            <person name="Sun H."/>
            <person name="Kurtzman C.P."/>
            <person name="Blackwell M."/>
            <person name="Grigoriev I.V."/>
            <person name="Jeffries T.W."/>
        </authorList>
    </citation>
    <scope>NUCLEOTIDE SEQUENCE [LARGE SCALE GENOMIC DNA]</scope>
    <source>
        <strain evidence="1 2">NRRL YB-4993</strain>
    </source>
</reference>
<dbReference type="Proteomes" id="UP000092555">
    <property type="component" value="Unassembled WGS sequence"/>
</dbReference>
<comment type="caution">
    <text evidence="1">The sequence shown here is derived from an EMBL/GenBank/DDBJ whole genome shotgun (WGS) entry which is preliminary data.</text>
</comment>
<keyword evidence="2" id="KW-1185">Reference proteome</keyword>
<name>A0A1A0H8S4_9ASCO</name>
<sequence>MLYIQVHVIKARIVRVRRRCMGSGVGWMGCGFYDMGSVWMRLKNWGFSLISGEPHVLGNLYVYIVGEREG</sequence>
<dbReference type="AlphaFoldDB" id="A0A1A0H8S4"/>
<evidence type="ECO:0000313" key="1">
    <source>
        <dbReference type="EMBL" id="OBA20411.1"/>
    </source>
</evidence>
<protein>
    <submittedName>
        <fullName evidence="1">Uncharacterized protein</fullName>
    </submittedName>
</protein>
<proteinExistence type="predicted"/>
<evidence type="ECO:0000313" key="2">
    <source>
        <dbReference type="Proteomes" id="UP000092555"/>
    </source>
</evidence>
<gene>
    <name evidence="1" type="ORF">METBIDRAFT_198555</name>
</gene>